<evidence type="ECO:0000256" key="1">
    <source>
        <dbReference type="ARBA" id="ARBA00004651"/>
    </source>
</evidence>
<keyword evidence="9" id="KW-1185">Reference proteome</keyword>
<evidence type="ECO:0000256" key="5">
    <source>
        <dbReference type="ARBA" id="ARBA00022989"/>
    </source>
</evidence>
<reference evidence="8" key="1">
    <citation type="submission" date="2020-08" db="EMBL/GenBank/DDBJ databases">
        <authorList>
            <person name="Hu Y."/>
            <person name="Nguyen S.V."/>
            <person name="Li F."/>
            <person name="Fanning S."/>
        </authorList>
    </citation>
    <scope>NUCLEOTIDE SEQUENCE</scope>
    <source>
        <strain evidence="8">SYSU D8009</strain>
    </source>
</reference>
<keyword evidence="4 7" id="KW-0812">Transmembrane</keyword>
<dbReference type="InterPro" id="IPR002771">
    <property type="entry name" value="Multi_antbiot-R_MarC"/>
</dbReference>
<name>A0A9X0R2V7_9PROT</name>
<evidence type="ECO:0000313" key="8">
    <source>
        <dbReference type="EMBL" id="MBC4018831.1"/>
    </source>
</evidence>
<evidence type="ECO:0000256" key="7">
    <source>
        <dbReference type="RuleBase" id="RU362048"/>
    </source>
</evidence>
<comment type="similarity">
    <text evidence="2 7">Belongs to the UPF0056 (MarC) family.</text>
</comment>
<feature type="transmembrane region" description="Helical" evidence="7">
    <location>
        <begin position="111"/>
        <end position="136"/>
    </location>
</feature>
<protein>
    <recommendedName>
        <fullName evidence="7">UPF0056 membrane protein</fullName>
    </recommendedName>
</protein>
<dbReference type="EMBL" id="JACOMF010000084">
    <property type="protein sequence ID" value="MBC4018831.1"/>
    <property type="molecule type" value="Genomic_DNA"/>
</dbReference>
<comment type="subcellular location">
    <subcellularLocation>
        <location evidence="1 7">Cell membrane</location>
        <topology evidence="1 7">Multi-pass membrane protein</topology>
    </subcellularLocation>
</comment>
<dbReference type="AlphaFoldDB" id="A0A9X0R2V7"/>
<dbReference type="Proteomes" id="UP000600101">
    <property type="component" value="Unassembled WGS sequence"/>
</dbReference>
<organism evidence="8 9">
    <name type="scientific">Siccirubricoccus deserti</name>
    <dbReference type="NCBI Taxonomy" id="2013562"/>
    <lineage>
        <taxon>Bacteria</taxon>
        <taxon>Pseudomonadati</taxon>
        <taxon>Pseudomonadota</taxon>
        <taxon>Alphaproteobacteria</taxon>
        <taxon>Acetobacterales</taxon>
        <taxon>Roseomonadaceae</taxon>
        <taxon>Siccirubricoccus</taxon>
    </lineage>
</organism>
<evidence type="ECO:0000256" key="3">
    <source>
        <dbReference type="ARBA" id="ARBA00022475"/>
    </source>
</evidence>
<feature type="transmembrane region" description="Helical" evidence="7">
    <location>
        <begin position="142"/>
        <end position="165"/>
    </location>
</feature>
<evidence type="ECO:0000256" key="4">
    <source>
        <dbReference type="ARBA" id="ARBA00022692"/>
    </source>
</evidence>
<dbReference type="PANTHER" id="PTHR33508">
    <property type="entry name" value="UPF0056 MEMBRANE PROTEIN YHCE"/>
    <property type="match status" value="1"/>
</dbReference>
<feature type="transmembrane region" description="Helical" evidence="7">
    <location>
        <begin position="63"/>
        <end position="90"/>
    </location>
</feature>
<evidence type="ECO:0000256" key="2">
    <source>
        <dbReference type="ARBA" id="ARBA00009784"/>
    </source>
</evidence>
<keyword evidence="6 7" id="KW-0472">Membrane</keyword>
<proteinExistence type="inferred from homology"/>
<dbReference type="RefSeq" id="WP_186773570.1">
    <property type="nucleotide sequence ID" value="NZ_JACOMF010000084.1"/>
</dbReference>
<feature type="transmembrane region" description="Helical" evidence="7">
    <location>
        <begin position="172"/>
        <end position="198"/>
    </location>
</feature>
<comment type="caution">
    <text evidence="8">The sequence shown here is derived from an EMBL/GenBank/DDBJ whole genome shotgun (WGS) entry which is preliminary data.</text>
</comment>
<gene>
    <name evidence="8" type="ORF">H7965_26600</name>
</gene>
<evidence type="ECO:0000256" key="6">
    <source>
        <dbReference type="ARBA" id="ARBA00023136"/>
    </source>
</evidence>
<feature type="transmembrane region" description="Helical" evidence="7">
    <location>
        <begin position="6"/>
        <end position="28"/>
    </location>
</feature>
<dbReference type="GO" id="GO:0005886">
    <property type="term" value="C:plasma membrane"/>
    <property type="evidence" value="ECO:0007669"/>
    <property type="project" value="UniProtKB-SubCell"/>
</dbReference>
<keyword evidence="3" id="KW-1003">Cell membrane</keyword>
<dbReference type="Pfam" id="PF01914">
    <property type="entry name" value="MarC"/>
    <property type="match status" value="1"/>
</dbReference>
<feature type="transmembrane region" description="Helical" evidence="7">
    <location>
        <begin position="40"/>
        <end position="57"/>
    </location>
</feature>
<accession>A0A9X0R2V7</accession>
<keyword evidence="5 7" id="KW-1133">Transmembrane helix</keyword>
<dbReference type="NCBIfam" id="TIGR00427">
    <property type="entry name" value="NAAT family transporter"/>
    <property type="match status" value="1"/>
</dbReference>
<evidence type="ECO:0000313" key="9">
    <source>
        <dbReference type="Proteomes" id="UP000600101"/>
    </source>
</evidence>
<sequence length="218" mass="21987">MRDIAATSFATLLATIGPLEVASVFALLAARAGATLRRRLAMTSCGIATLVLIGFAFGGAPVLAWLGIGLPAFTIAGAILLLLLSVDLVFARPSGLSSLTPREEREAEGHADIAVVPLAIPLIAGPGSMAAVVLLMDRARTAVEAGIVLGMLVLVMALTLAAMLAAARVMRLLGVAGVNVVARVSGVLLAALAVQFMLDGLEAVGLVAAAQPAPVPPQ</sequence>
<dbReference type="PANTHER" id="PTHR33508:SF1">
    <property type="entry name" value="UPF0056 MEMBRANE PROTEIN YHCE"/>
    <property type="match status" value="1"/>
</dbReference>